<dbReference type="PANTHER" id="PTHR31044">
    <property type="entry name" value="BETA-1,3 GLUCANASE"/>
    <property type="match status" value="1"/>
</dbReference>
<protein>
    <recommendedName>
        <fullName evidence="3">X8 domain-containing protein</fullName>
    </recommendedName>
</protein>
<keyword evidence="1 2" id="KW-0732">Signal</keyword>
<organism evidence="4 5">
    <name type="scientific">Castilleja foliolosa</name>
    <dbReference type="NCBI Taxonomy" id="1961234"/>
    <lineage>
        <taxon>Eukaryota</taxon>
        <taxon>Viridiplantae</taxon>
        <taxon>Streptophyta</taxon>
        <taxon>Embryophyta</taxon>
        <taxon>Tracheophyta</taxon>
        <taxon>Spermatophyta</taxon>
        <taxon>Magnoliopsida</taxon>
        <taxon>eudicotyledons</taxon>
        <taxon>Gunneridae</taxon>
        <taxon>Pentapetalae</taxon>
        <taxon>asterids</taxon>
        <taxon>lamiids</taxon>
        <taxon>Lamiales</taxon>
        <taxon>Orobanchaceae</taxon>
        <taxon>Pedicularideae</taxon>
        <taxon>Castillejinae</taxon>
        <taxon>Castilleja</taxon>
    </lineage>
</organism>
<sequence>MEKSLIMIFLLLCSINMSVAQANSWCLLRANVPKETAQGFINYACGILDCTPIFPGASCYYPNTTASHASFALSLNYRRFGSCNPNIALVTVTDPSYGSCRYP</sequence>
<proteinExistence type="predicted"/>
<evidence type="ECO:0000256" key="1">
    <source>
        <dbReference type="ARBA" id="ARBA00022729"/>
    </source>
</evidence>
<dbReference type="AlphaFoldDB" id="A0ABD3DU44"/>
<feature type="signal peptide" evidence="2">
    <location>
        <begin position="1"/>
        <end position="22"/>
    </location>
</feature>
<dbReference type="Proteomes" id="UP001632038">
    <property type="component" value="Unassembled WGS sequence"/>
</dbReference>
<feature type="domain" description="X8" evidence="3">
    <location>
        <begin position="24"/>
        <end position="102"/>
    </location>
</feature>
<keyword evidence="5" id="KW-1185">Reference proteome</keyword>
<evidence type="ECO:0000313" key="4">
    <source>
        <dbReference type="EMBL" id="KAL3645786.1"/>
    </source>
</evidence>
<evidence type="ECO:0000259" key="3">
    <source>
        <dbReference type="SMART" id="SM00768"/>
    </source>
</evidence>
<feature type="chain" id="PRO_5044841391" description="X8 domain-containing protein" evidence="2">
    <location>
        <begin position="23"/>
        <end position="103"/>
    </location>
</feature>
<dbReference type="InterPro" id="IPR044788">
    <property type="entry name" value="X8_dom_prot"/>
</dbReference>
<dbReference type="EMBL" id="JAVIJP010000013">
    <property type="protein sequence ID" value="KAL3645786.1"/>
    <property type="molecule type" value="Genomic_DNA"/>
</dbReference>
<evidence type="ECO:0000313" key="5">
    <source>
        <dbReference type="Proteomes" id="UP001632038"/>
    </source>
</evidence>
<name>A0ABD3DU44_9LAMI</name>
<reference evidence="5" key="1">
    <citation type="journal article" date="2024" name="IScience">
        <title>Strigolactones Initiate the Formation of Haustorium-like Structures in Castilleja.</title>
        <authorList>
            <person name="Buerger M."/>
            <person name="Peterson D."/>
            <person name="Chory J."/>
        </authorList>
    </citation>
    <scope>NUCLEOTIDE SEQUENCE [LARGE SCALE GENOMIC DNA]</scope>
</reference>
<dbReference type="Pfam" id="PF07983">
    <property type="entry name" value="X8"/>
    <property type="match status" value="1"/>
</dbReference>
<accession>A0ABD3DU44</accession>
<comment type="caution">
    <text evidence="4">The sequence shown here is derived from an EMBL/GenBank/DDBJ whole genome shotgun (WGS) entry which is preliminary data.</text>
</comment>
<dbReference type="PANTHER" id="PTHR31044:SF52">
    <property type="entry name" value="OS01G0631500 PROTEIN"/>
    <property type="match status" value="1"/>
</dbReference>
<dbReference type="GO" id="GO:0009506">
    <property type="term" value="C:plasmodesma"/>
    <property type="evidence" value="ECO:0007669"/>
    <property type="project" value="UniProtKB-ARBA"/>
</dbReference>
<dbReference type="InterPro" id="IPR012946">
    <property type="entry name" value="X8"/>
</dbReference>
<dbReference type="SMART" id="SM00768">
    <property type="entry name" value="X8"/>
    <property type="match status" value="1"/>
</dbReference>
<gene>
    <name evidence="4" type="ORF">CASFOL_010966</name>
</gene>
<evidence type="ECO:0000256" key="2">
    <source>
        <dbReference type="SAM" id="SignalP"/>
    </source>
</evidence>